<dbReference type="RefSeq" id="WP_066463147.1">
    <property type="nucleotide sequence ID" value="NZ_MATO01000025.1"/>
</dbReference>
<organism evidence="1 2">
    <name type="scientific">Caryophanon latum</name>
    <dbReference type="NCBI Taxonomy" id="33977"/>
    <lineage>
        <taxon>Bacteria</taxon>
        <taxon>Bacillati</taxon>
        <taxon>Bacillota</taxon>
        <taxon>Bacilli</taxon>
        <taxon>Bacillales</taxon>
        <taxon>Caryophanaceae</taxon>
        <taxon>Caryophanon</taxon>
    </lineage>
</organism>
<keyword evidence="2" id="KW-1185">Reference proteome</keyword>
<evidence type="ECO:0000313" key="2">
    <source>
        <dbReference type="Proteomes" id="UP000093482"/>
    </source>
</evidence>
<reference evidence="1 2" key="1">
    <citation type="submission" date="2016-07" db="EMBL/GenBank/DDBJ databases">
        <title>Caryophanon latum genome sequencing.</title>
        <authorList>
            <person name="Verma A."/>
            <person name="Pal Y."/>
            <person name="Krishnamurthi S."/>
        </authorList>
    </citation>
    <scope>NUCLEOTIDE SEQUENCE [LARGE SCALE GENOMIC DNA]</scope>
    <source>
        <strain evidence="1 2">DSM 14151</strain>
    </source>
</reference>
<accession>A0A1C0YWV1</accession>
<evidence type="ECO:0008006" key="3">
    <source>
        <dbReference type="Google" id="ProtNLM"/>
    </source>
</evidence>
<gene>
    <name evidence="1" type="ORF">A6K76_08415</name>
</gene>
<comment type="caution">
    <text evidence="1">The sequence shown here is derived from an EMBL/GenBank/DDBJ whole genome shotgun (WGS) entry which is preliminary data.</text>
</comment>
<protein>
    <recommendedName>
        <fullName evidence="3">RES domain-containing protein</fullName>
    </recommendedName>
</protein>
<dbReference type="Proteomes" id="UP000093482">
    <property type="component" value="Unassembled WGS sequence"/>
</dbReference>
<dbReference type="EMBL" id="MATO01000025">
    <property type="protein sequence ID" value="OCS91658.1"/>
    <property type="molecule type" value="Genomic_DNA"/>
</dbReference>
<name>A0A1C0YWV1_9BACL</name>
<dbReference type="OrthoDB" id="7068172at2"/>
<dbReference type="AlphaFoldDB" id="A0A1C0YWV1"/>
<proteinExistence type="predicted"/>
<evidence type="ECO:0000313" key="1">
    <source>
        <dbReference type="EMBL" id="OCS91658.1"/>
    </source>
</evidence>
<sequence>MTPFSSTIAFNDFDLPIVLDRDSDYLNELRRILNSYLKQVQQISNLPNSVKCSTSRNISLILDCVEDYFNYDIATASNKISSILNKYKNSPFFISQVCSNYAFKGISKHTGMPNFYRARKGNFEFQINDLLHIPLNKRGIISTQRFSIPGIPCIYLGTTSYVCWLELDKPLDNELNISSFNIPNIKVLNLALTQHLINGHSNVLDTEDPSSPEVKKLFHMIELWPLVCATSFRIKEANRIFKSEYIVSNLIMQNIVKLDVDGVAYISKKVKNDSMSFPQAVNLAIPIKKPVSNQAYGELCRKIKITDPVNFGEFIKIKHRLMNNLTSLVNQFEGFSTRIDFAGEQIDYHTLDFSKLDDYLLSKDFKTPTF</sequence>